<organism evidence="2 3">
    <name type="scientific">Alcanivorax nanhaiticus</name>
    <dbReference type="NCBI Taxonomy" id="1177154"/>
    <lineage>
        <taxon>Bacteria</taxon>
        <taxon>Pseudomonadati</taxon>
        <taxon>Pseudomonadota</taxon>
        <taxon>Gammaproteobacteria</taxon>
        <taxon>Oceanospirillales</taxon>
        <taxon>Alcanivoracaceae</taxon>
        <taxon>Alcanivorax</taxon>
    </lineage>
</organism>
<keyword evidence="3" id="KW-1185">Reference proteome</keyword>
<evidence type="ECO:0000313" key="2">
    <source>
        <dbReference type="EMBL" id="KGD64874.1"/>
    </source>
</evidence>
<dbReference type="Proteomes" id="UP000029444">
    <property type="component" value="Unassembled WGS sequence"/>
</dbReference>
<name>A0A095SKK4_9GAMM</name>
<accession>A0A095SKK4</accession>
<dbReference type="OrthoDB" id="6080380at2"/>
<proteinExistence type="predicted"/>
<gene>
    <name evidence="2" type="ORF">Y5S_01782</name>
</gene>
<dbReference type="PATRIC" id="fig|1177154.3.peg.1819"/>
<evidence type="ECO:0000313" key="3">
    <source>
        <dbReference type="Proteomes" id="UP000029444"/>
    </source>
</evidence>
<comment type="caution">
    <text evidence="2">The sequence shown here is derived from an EMBL/GenBank/DDBJ whole genome shotgun (WGS) entry which is preliminary data.</text>
</comment>
<dbReference type="AlphaFoldDB" id="A0A095SKK4"/>
<dbReference type="RefSeq" id="WP_035232346.1">
    <property type="nucleotide sequence ID" value="NZ_ARXV01000006.1"/>
</dbReference>
<evidence type="ECO:0000256" key="1">
    <source>
        <dbReference type="SAM" id="Coils"/>
    </source>
</evidence>
<reference evidence="2 3" key="1">
    <citation type="submission" date="2012-09" db="EMBL/GenBank/DDBJ databases">
        <title>Genome Sequence of alkane-degrading Bacterium Alcanivorax sp. 19-m-6.</title>
        <authorList>
            <person name="Lai Q."/>
            <person name="Shao Z."/>
        </authorList>
    </citation>
    <scope>NUCLEOTIDE SEQUENCE [LARGE SCALE GENOMIC DNA]</scope>
    <source>
        <strain evidence="2 3">19-m-6</strain>
    </source>
</reference>
<feature type="coiled-coil region" evidence="1">
    <location>
        <begin position="1"/>
        <end position="57"/>
    </location>
</feature>
<dbReference type="EMBL" id="ARXV01000006">
    <property type="protein sequence ID" value="KGD64874.1"/>
    <property type="molecule type" value="Genomic_DNA"/>
</dbReference>
<protein>
    <submittedName>
        <fullName evidence="2">Uncharacterized protein</fullName>
    </submittedName>
</protein>
<keyword evidence="1" id="KW-0175">Coiled coil</keyword>
<sequence length="94" mass="10635">MENVKSMIADIKGKLDELESELESLEKKAISDSGDANTEAERHRLALQDVLTDLQQRIDEYHELAGIDGEAAGERWQQMDRDLMDLNNDLYGAN</sequence>